<evidence type="ECO:0000256" key="14">
    <source>
        <dbReference type="ARBA" id="ARBA00023075"/>
    </source>
</evidence>
<evidence type="ECO:0000256" key="4">
    <source>
        <dbReference type="ARBA" id="ARBA00005404"/>
    </source>
</evidence>
<evidence type="ECO:0000256" key="7">
    <source>
        <dbReference type="ARBA" id="ARBA00022719"/>
    </source>
</evidence>
<dbReference type="GO" id="GO:0042773">
    <property type="term" value="P:ATP synthesis coupled electron transport"/>
    <property type="evidence" value="ECO:0007669"/>
    <property type="project" value="InterPro"/>
</dbReference>
<protein>
    <submittedName>
        <fullName evidence="21">NADH-ubiquinone oxidoreductase chain G</fullName>
        <ecNumber evidence="21">1.6.5.3</ecNumber>
    </submittedName>
</protein>
<dbReference type="GO" id="GO:0046872">
    <property type="term" value="F:metal ion binding"/>
    <property type="evidence" value="ECO:0007669"/>
    <property type="project" value="UniProtKB-KW"/>
</dbReference>
<keyword evidence="9" id="KW-0677">Repeat</keyword>
<keyword evidence="6" id="KW-0001">2Fe-2S</keyword>
<dbReference type="PROSITE" id="PS00198">
    <property type="entry name" value="4FE4S_FER_1"/>
    <property type="match status" value="1"/>
</dbReference>
<keyword evidence="15" id="KW-0472">Membrane</keyword>
<keyword evidence="5" id="KW-0004">4Fe-4S</keyword>
<keyword evidence="12" id="KW-0411">Iron-sulfur</keyword>
<dbReference type="GO" id="GO:0048038">
    <property type="term" value="F:quinone binding"/>
    <property type="evidence" value="ECO:0007669"/>
    <property type="project" value="UniProtKB-KW"/>
</dbReference>
<dbReference type="SMART" id="SM00926">
    <property type="entry name" value="Molybdop_Fe4S4"/>
    <property type="match status" value="1"/>
</dbReference>
<proteinExistence type="inferred from homology"/>
<evidence type="ECO:0000256" key="5">
    <source>
        <dbReference type="ARBA" id="ARBA00022485"/>
    </source>
</evidence>
<dbReference type="GO" id="GO:0051537">
    <property type="term" value="F:2 iron, 2 sulfur cluster binding"/>
    <property type="evidence" value="ECO:0007669"/>
    <property type="project" value="UniProtKB-KW"/>
</dbReference>
<feature type="domain" description="2Fe-2S ferredoxin-type" evidence="17">
    <location>
        <begin position="11"/>
        <end position="89"/>
    </location>
</feature>
<dbReference type="PANTHER" id="PTHR43105">
    <property type="entry name" value="RESPIRATORY NITRATE REDUCTASE"/>
    <property type="match status" value="1"/>
</dbReference>
<comment type="function">
    <text evidence="2">NDH-1 shuttles electrons from NADH, via FMN and iron-sulfur (Fe-S) centers, to quinones in the respiratory chain. The immediate electron acceptor for the enzyme in this species is believed to be ubiquinone. Couples the redox reaction to proton translocation (for every two electrons transferred, four hydrogen ions are translocated across the cytoplasmic membrane), and thus conserves the redox energy in a proton gradient.</text>
</comment>
<dbReference type="PROSITE" id="PS51839">
    <property type="entry name" value="4FE4S_HC3"/>
    <property type="match status" value="1"/>
</dbReference>
<dbReference type="SUPFAM" id="SSF54862">
    <property type="entry name" value="4Fe-4S ferredoxins"/>
    <property type="match status" value="1"/>
</dbReference>
<keyword evidence="13" id="KW-0520">NAD</keyword>
<dbReference type="PROSITE" id="PS51379">
    <property type="entry name" value="4FE4S_FER_2"/>
    <property type="match status" value="2"/>
</dbReference>
<dbReference type="GO" id="GO:0051539">
    <property type="term" value="F:4 iron, 4 sulfur cluster binding"/>
    <property type="evidence" value="ECO:0007669"/>
    <property type="project" value="UniProtKB-KW"/>
</dbReference>
<sequence length="845" mass="91758">MSSAVSTPKTDTVKLTINGLAVEVPHGTTILEAAKAREIEIPTLCYLKKLNPIGSCRVCSVEVEGTTGPVMSCNTPVVEGMGVTTDSDKIAKFRQDMIRFILVNHPLDCPVCERSGECSLQDRTFDFHVKEQTFFTTDHQKVKMVDWGVLRYDQNLCIMCERCVRICDEVQGVTALKIDGLGNDAKINTQDGEPLDCDFCGQCLSICPVGALNSGIVFNARSWELTKTESVCPHCAVGCSYHVDVKNNIIARISSNDDIGINTGNLCARGRFGFEAYQSNERLKTPLIRTGVDQVQTSWEVALAETVDKLKAIKETNGPDSVAVIASEKITNEDAYLLQKVMRAGLGVNRIETLSNMRNGALNAGLFDKFGASAPVTSYEEIEKAGCFVAFGCDMEKENPVIANMARMVMRDKGTNLYVANSRNVAFSPDPKARVRYEYGSEALLVSALISAKGKALKEAAKVSGVDEGAITALADAIKNDGAPLIFIGKEICDHPRSVDIVSALLNLANELGGSALLYREYSNSQGVNDMGLSSENFPGYLKVADKTAVSHFSDEWGVELDTFKAGSGDIFGDLAVGKIKGLLVVGVDPATHYPDGQFALDAMANADFVAVTESFVTETTRLANVVLPSAITVEKNGTFTNNEGRPQVVRQAVTPVGESRAEWEIFNDIGTRFGMKLSYDSASDITCEIAETVKGYEKLTMSKLAWGDDVVNYPAKRGKTSKLKFDASHLVLPDMKKYPYIALTGNTLFHLDSLSRASEALNNIEPQTFVEVSPEDAEREKIADGEEVLVESSAGSIKAVAHVTERSPGGVLFMSKCFENRPALSLMKRGEHVLTVRFKKVRSS</sequence>
<dbReference type="Gene3D" id="3.30.70.20">
    <property type="match status" value="1"/>
</dbReference>
<organism evidence="21">
    <name type="scientific">hydrothermal vent metagenome</name>
    <dbReference type="NCBI Taxonomy" id="652676"/>
    <lineage>
        <taxon>unclassified sequences</taxon>
        <taxon>metagenomes</taxon>
        <taxon>ecological metagenomes</taxon>
    </lineage>
</organism>
<keyword evidence="21" id="KW-0560">Oxidoreductase</keyword>
<evidence type="ECO:0000256" key="16">
    <source>
        <dbReference type="ARBA" id="ARBA00034078"/>
    </source>
</evidence>
<dbReference type="SMART" id="SM00929">
    <property type="entry name" value="NADH-G_4Fe-4S_3"/>
    <property type="match status" value="1"/>
</dbReference>
<dbReference type="GO" id="GO:0016020">
    <property type="term" value="C:membrane"/>
    <property type="evidence" value="ECO:0007669"/>
    <property type="project" value="UniProtKB-SubCell"/>
</dbReference>
<evidence type="ECO:0000259" key="18">
    <source>
        <dbReference type="PROSITE" id="PS51379"/>
    </source>
</evidence>
<evidence type="ECO:0000256" key="15">
    <source>
        <dbReference type="ARBA" id="ARBA00023136"/>
    </source>
</evidence>
<dbReference type="PROSITE" id="PS00642">
    <property type="entry name" value="COMPLEX1_75K_2"/>
    <property type="match status" value="1"/>
</dbReference>
<dbReference type="FunFam" id="3.10.20.740:FF:000004">
    <property type="entry name" value="NADH-quinone oxidoreductase"/>
    <property type="match status" value="1"/>
</dbReference>
<feature type="domain" description="4Fe-4S ferredoxin-type" evidence="18">
    <location>
        <begin position="186"/>
        <end position="217"/>
    </location>
</feature>
<dbReference type="EMBL" id="UOGC01000086">
    <property type="protein sequence ID" value="VAX19327.1"/>
    <property type="molecule type" value="Genomic_DNA"/>
</dbReference>
<dbReference type="Pfam" id="PF01568">
    <property type="entry name" value="Molydop_binding"/>
    <property type="match status" value="1"/>
</dbReference>
<evidence type="ECO:0000259" key="20">
    <source>
        <dbReference type="PROSITE" id="PS51839"/>
    </source>
</evidence>
<dbReference type="Gene3D" id="3.40.50.740">
    <property type="match status" value="2"/>
</dbReference>
<dbReference type="AlphaFoldDB" id="A0A3B1CRL1"/>
<evidence type="ECO:0000259" key="17">
    <source>
        <dbReference type="PROSITE" id="PS51085"/>
    </source>
</evidence>
<dbReference type="InterPro" id="IPR036010">
    <property type="entry name" value="2Fe-2S_ferredoxin-like_sf"/>
</dbReference>
<feature type="domain" description="4Fe-4S His(Cys)3-ligated-type" evidence="20">
    <location>
        <begin position="89"/>
        <end position="128"/>
    </location>
</feature>
<reference evidence="21" key="1">
    <citation type="submission" date="2018-06" db="EMBL/GenBank/DDBJ databases">
        <authorList>
            <person name="Zhirakovskaya E."/>
        </authorList>
    </citation>
    <scope>NUCLEOTIDE SEQUENCE</scope>
</reference>
<evidence type="ECO:0000256" key="2">
    <source>
        <dbReference type="ARBA" id="ARBA00002378"/>
    </source>
</evidence>
<dbReference type="InterPro" id="IPR006963">
    <property type="entry name" value="Mopterin_OxRdtase_4Fe-4S_dom"/>
</dbReference>
<comment type="similarity">
    <text evidence="4">Belongs to the complex I 75 kDa subunit family.</text>
</comment>
<dbReference type="Gene3D" id="3.10.20.740">
    <property type="match status" value="1"/>
</dbReference>
<comment type="subcellular location">
    <subcellularLocation>
        <location evidence="3">Membrane</location>
    </subcellularLocation>
</comment>
<dbReference type="Pfam" id="PF04879">
    <property type="entry name" value="Molybdop_Fe4S4"/>
    <property type="match status" value="1"/>
</dbReference>
<dbReference type="PROSITE" id="PS51669">
    <property type="entry name" value="4FE4S_MOW_BIS_MGD"/>
    <property type="match status" value="1"/>
</dbReference>
<dbReference type="InterPro" id="IPR009010">
    <property type="entry name" value="Asp_de-COase-like_dom_sf"/>
</dbReference>
<evidence type="ECO:0000256" key="9">
    <source>
        <dbReference type="ARBA" id="ARBA00022737"/>
    </source>
</evidence>
<dbReference type="GO" id="GO:0043546">
    <property type="term" value="F:molybdopterin cofactor binding"/>
    <property type="evidence" value="ECO:0007669"/>
    <property type="project" value="InterPro"/>
</dbReference>
<dbReference type="EC" id="1.6.5.3" evidence="21"/>
<evidence type="ECO:0000256" key="1">
    <source>
        <dbReference type="ARBA" id="ARBA00001966"/>
    </source>
</evidence>
<dbReference type="SUPFAM" id="SSF50692">
    <property type="entry name" value="ADC-like"/>
    <property type="match status" value="1"/>
</dbReference>
<dbReference type="InterPro" id="IPR019574">
    <property type="entry name" value="NADH_UbQ_OxRdtase_Gsu_4Fe4S-bd"/>
</dbReference>
<dbReference type="InterPro" id="IPR006657">
    <property type="entry name" value="MoPterin_dinucl-bd_dom"/>
</dbReference>
<accession>A0A3B1CRL1</accession>
<dbReference type="GO" id="GO:0008137">
    <property type="term" value="F:NADH dehydrogenase (ubiquinone) activity"/>
    <property type="evidence" value="ECO:0007669"/>
    <property type="project" value="InterPro"/>
</dbReference>
<evidence type="ECO:0000256" key="3">
    <source>
        <dbReference type="ARBA" id="ARBA00004370"/>
    </source>
</evidence>
<evidence type="ECO:0000256" key="11">
    <source>
        <dbReference type="ARBA" id="ARBA00023004"/>
    </source>
</evidence>
<dbReference type="InterPro" id="IPR017896">
    <property type="entry name" value="4Fe4S_Fe-S-bd"/>
</dbReference>
<feature type="domain" description="4Fe-4S Mo/W bis-MGD-type" evidence="19">
    <location>
        <begin position="225"/>
        <end position="281"/>
    </location>
</feature>
<dbReference type="InterPro" id="IPR050123">
    <property type="entry name" value="Prok_molybdopt-oxidoreductase"/>
</dbReference>
<dbReference type="Pfam" id="PF10588">
    <property type="entry name" value="NADH-G_4Fe-4S_3"/>
    <property type="match status" value="1"/>
</dbReference>
<evidence type="ECO:0000259" key="19">
    <source>
        <dbReference type="PROSITE" id="PS51669"/>
    </source>
</evidence>
<evidence type="ECO:0000256" key="10">
    <source>
        <dbReference type="ARBA" id="ARBA00022967"/>
    </source>
</evidence>
<dbReference type="InterPro" id="IPR017900">
    <property type="entry name" value="4Fe4S_Fe_S_CS"/>
</dbReference>
<dbReference type="GO" id="GO:0003954">
    <property type="term" value="F:NADH dehydrogenase activity"/>
    <property type="evidence" value="ECO:0007669"/>
    <property type="project" value="TreeGrafter"/>
</dbReference>
<dbReference type="Pfam" id="PF00384">
    <property type="entry name" value="Molybdopterin"/>
    <property type="match status" value="1"/>
</dbReference>
<feature type="domain" description="4Fe-4S ferredoxin-type" evidence="18">
    <location>
        <begin position="148"/>
        <end position="178"/>
    </location>
</feature>
<keyword evidence="14 21" id="KW-0830">Ubiquinone</keyword>
<keyword evidence="8" id="KW-0479">Metal-binding</keyword>
<dbReference type="Gene3D" id="2.40.40.20">
    <property type="match status" value="1"/>
</dbReference>
<dbReference type="PROSITE" id="PS51085">
    <property type="entry name" value="2FE2S_FER_2"/>
    <property type="match status" value="1"/>
</dbReference>
<dbReference type="Pfam" id="PF13510">
    <property type="entry name" value="Fer2_4"/>
    <property type="match status" value="1"/>
</dbReference>
<evidence type="ECO:0000256" key="12">
    <source>
        <dbReference type="ARBA" id="ARBA00023014"/>
    </source>
</evidence>
<evidence type="ECO:0000256" key="6">
    <source>
        <dbReference type="ARBA" id="ARBA00022714"/>
    </source>
</evidence>
<dbReference type="Pfam" id="PF22117">
    <property type="entry name" value="Fer4_Nqo3"/>
    <property type="match status" value="1"/>
</dbReference>
<name>A0A3B1CRL1_9ZZZZ</name>
<comment type="cofactor">
    <cofactor evidence="16">
        <name>[2Fe-2S] cluster</name>
        <dbReference type="ChEBI" id="CHEBI:190135"/>
    </cofactor>
</comment>
<dbReference type="InterPro" id="IPR001041">
    <property type="entry name" value="2Fe-2S_ferredoxin-type"/>
</dbReference>
<dbReference type="PANTHER" id="PTHR43105:SF10">
    <property type="entry name" value="NADH-QUINONE OXIDOREDUCTASE SUBUNIT G"/>
    <property type="match status" value="1"/>
</dbReference>
<keyword evidence="7" id="KW-0874">Quinone</keyword>
<dbReference type="CDD" id="cd00207">
    <property type="entry name" value="fer2"/>
    <property type="match status" value="1"/>
</dbReference>
<dbReference type="InterPro" id="IPR054351">
    <property type="entry name" value="NADH_UbQ_OxRdtase_ferredoxin"/>
</dbReference>
<evidence type="ECO:0000256" key="13">
    <source>
        <dbReference type="ARBA" id="ARBA00023027"/>
    </source>
</evidence>
<dbReference type="FunFam" id="3.30.70.20:FF:000035">
    <property type="entry name" value="Iron hydrogenase 1"/>
    <property type="match status" value="1"/>
</dbReference>
<dbReference type="InterPro" id="IPR006656">
    <property type="entry name" value="Mopterin_OxRdtase"/>
</dbReference>
<dbReference type="SUPFAM" id="SSF54292">
    <property type="entry name" value="2Fe-2S ferredoxin-like"/>
    <property type="match status" value="1"/>
</dbReference>
<dbReference type="SUPFAM" id="SSF53706">
    <property type="entry name" value="Formate dehydrogenase/DMSO reductase, domains 1-3"/>
    <property type="match status" value="1"/>
</dbReference>
<dbReference type="Gene3D" id="3.40.228.10">
    <property type="entry name" value="Dimethylsulfoxide Reductase, domain 2"/>
    <property type="match status" value="1"/>
</dbReference>
<keyword evidence="11" id="KW-0408">Iron</keyword>
<evidence type="ECO:0000256" key="8">
    <source>
        <dbReference type="ARBA" id="ARBA00022723"/>
    </source>
</evidence>
<dbReference type="PROSITE" id="PS00641">
    <property type="entry name" value="COMPLEX1_75K_1"/>
    <property type="match status" value="1"/>
</dbReference>
<gene>
    <name evidence="21" type="ORF">MNBD_NITROSPINAE01-231</name>
</gene>
<keyword evidence="10" id="KW-1278">Translocase</keyword>
<dbReference type="InterPro" id="IPR000283">
    <property type="entry name" value="NADH_UbQ_OxRdtase_75kDa_su_CS"/>
</dbReference>
<comment type="cofactor">
    <cofactor evidence="1">
        <name>[4Fe-4S] cluster</name>
        <dbReference type="ChEBI" id="CHEBI:49883"/>
    </cofactor>
</comment>
<dbReference type="Gene3D" id="2.20.25.90">
    <property type="entry name" value="ADC-like domains"/>
    <property type="match status" value="1"/>
</dbReference>
<evidence type="ECO:0000313" key="21">
    <source>
        <dbReference type="EMBL" id="VAX19327.1"/>
    </source>
</evidence>